<dbReference type="Gene3D" id="3.40.1190.20">
    <property type="match status" value="1"/>
</dbReference>
<evidence type="ECO:0008006" key="3">
    <source>
        <dbReference type="Google" id="ProtNLM"/>
    </source>
</evidence>
<proteinExistence type="predicted"/>
<accession>A0A2V4DXM4</accession>
<sequence>MKRSFGGTIYIFPYSLVRNSIPINTSNTKGNRDVDLAKACLSYINDGDTIFYSVCGLLSFNNIDKNLLKDCTHLHVMGFSLYSFRAIDAMRKAIGIIKNKGGTISFDPNLRQEIFSIQEMEQSFGYIMEYTDIFLLSEKEVRYFN</sequence>
<reference evidence="1 2" key="1">
    <citation type="submission" date="2018-05" db="EMBL/GenBank/DDBJ databases">
        <title>Reference genomes for bee gut microbiota database.</title>
        <authorList>
            <person name="Ellegaard K.M."/>
        </authorList>
    </citation>
    <scope>NUCLEOTIDE SEQUENCE [LARGE SCALE GENOMIC DNA]</scope>
    <source>
        <strain evidence="1 2">ESL0177</strain>
    </source>
</reference>
<dbReference type="GO" id="GO:0003824">
    <property type="term" value="F:catalytic activity"/>
    <property type="evidence" value="ECO:0007669"/>
    <property type="project" value="UniProtKB-ARBA"/>
</dbReference>
<organism evidence="1 2">
    <name type="scientific">Gilliamella apicola</name>
    <dbReference type="NCBI Taxonomy" id="1196095"/>
    <lineage>
        <taxon>Bacteria</taxon>
        <taxon>Pseudomonadati</taxon>
        <taxon>Pseudomonadota</taxon>
        <taxon>Gammaproteobacteria</taxon>
        <taxon>Orbales</taxon>
        <taxon>Orbaceae</taxon>
        <taxon>Gilliamella</taxon>
    </lineage>
</organism>
<evidence type="ECO:0000313" key="1">
    <source>
        <dbReference type="EMBL" id="PXZ05552.1"/>
    </source>
</evidence>
<dbReference type="SUPFAM" id="SSF53613">
    <property type="entry name" value="Ribokinase-like"/>
    <property type="match status" value="1"/>
</dbReference>
<protein>
    <recommendedName>
        <fullName evidence="3">Carbohydrate kinase PfkB domain-containing protein</fullName>
    </recommendedName>
</protein>
<dbReference type="AlphaFoldDB" id="A0A2V4DXM4"/>
<dbReference type="EMBL" id="QGLP01000004">
    <property type="protein sequence ID" value="PXZ05552.1"/>
    <property type="molecule type" value="Genomic_DNA"/>
</dbReference>
<gene>
    <name evidence="1" type="ORF">DKK79_02405</name>
</gene>
<dbReference type="RefSeq" id="WP_110422686.1">
    <property type="nucleotide sequence ID" value="NZ_QGLP01000004.1"/>
</dbReference>
<name>A0A2V4DXM4_9GAMM</name>
<comment type="caution">
    <text evidence="1">The sequence shown here is derived from an EMBL/GenBank/DDBJ whole genome shotgun (WGS) entry which is preliminary data.</text>
</comment>
<dbReference type="InterPro" id="IPR029056">
    <property type="entry name" value="Ribokinase-like"/>
</dbReference>
<dbReference type="Proteomes" id="UP000247483">
    <property type="component" value="Unassembled WGS sequence"/>
</dbReference>
<evidence type="ECO:0000313" key="2">
    <source>
        <dbReference type="Proteomes" id="UP000247483"/>
    </source>
</evidence>